<dbReference type="InterPro" id="IPR029064">
    <property type="entry name" value="Ribosomal_eL30-like_sf"/>
</dbReference>
<dbReference type="GO" id="GO:0003723">
    <property type="term" value="F:RNA binding"/>
    <property type="evidence" value="ECO:0007669"/>
    <property type="project" value="InterPro"/>
</dbReference>
<dbReference type="RefSeq" id="WP_011826214.1">
    <property type="nucleotide sequence ID" value="NC_008820.1"/>
</dbReference>
<evidence type="ECO:0000256" key="2">
    <source>
        <dbReference type="ARBA" id="ARBA00022603"/>
    </source>
</evidence>
<dbReference type="InterPro" id="IPR004441">
    <property type="entry name" value="rRNA_MeTrfase_TrmH"/>
</dbReference>
<feature type="compositionally biased region" description="Low complexity" evidence="4">
    <location>
        <begin position="35"/>
        <end position="62"/>
    </location>
</feature>
<evidence type="ECO:0000256" key="4">
    <source>
        <dbReference type="SAM" id="MobiDB-lite"/>
    </source>
</evidence>
<dbReference type="Pfam" id="PF08032">
    <property type="entry name" value="SpoU_sub_bind"/>
    <property type="match status" value="1"/>
</dbReference>
<evidence type="ECO:0000259" key="5">
    <source>
        <dbReference type="SMART" id="SM00967"/>
    </source>
</evidence>
<dbReference type="KEGG" id="pmf:P9303_15801"/>
<accession>A2CA14</accession>
<feature type="region of interest" description="Disordered" evidence="4">
    <location>
        <begin position="1"/>
        <end position="169"/>
    </location>
</feature>
<dbReference type="SUPFAM" id="SSF75217">
    <property type="entry name" value="alpha/beta knot"/>
    <property type="match status" value="1"/>
</dbReference>
<evidence type="ECO:0000313" key="6">
    <source>
        <dbReference type="EMBL" id="ABM78324.1"/>
    </source>
</evidence>
<dbReference type="PANTHER" id="PTHR46429">
    <property type="entry name" value="23S RRNA (GUANOSINE-2'-O-)-METHYLTRANSFERASE RLMB"/>
    <property type="match status" value="1"/>
</dbReference>
<feature type="compositionally biased region" description="Basic and acidic residues" evidence="4">
    <location>
        <begin position="486"/>
        <end position="508"/>
    </location>
</feature>
<proteinExistence type="inferred from homology"/>
<dbReference type="SMART" id="SM00967">
    <property type="entry name" value="SpoU_sub_bind"/>
    <property type="match status" value="1"/>
</dbReference>
<dbReference type="InterPro" id="IPR029028">
    <property type="entry name" value="Alpha/beta_knot_MTases"/>
</dbReference>
<feature type="domain" description="RNA 2-O ribose methyltransferase substrate binding" evidence="5">
    <location>
        <begin position="180"/>
        <end position="256"/>
    </location>
</feature>
<dbReference type="InterPro" id="IPR001537">
    <property type="entry name" value="SpoU_MeTrfase"/>
</dbReference>
<dbReference type="CDD" id="cd18103">
    <property type="entry name" value="SpoU-like_RlmB"/>
    <property type="match status" value="1"/>
</dbReference>
<evidence type="ECO:0000256" key="1">
    <source>
        <dbReference type="ARBA" id="ARBA00007228"/>
    </source>
</evidence>
<feature type="compositionally biased region" description="Basic and acidic residues" evidence="4">
    <location>
        <begin position="87"/>
        <end position="150"/>
    </location>
</feature>
<dbReference type="GO" id="GO:0006396">
    <property type="term" value="P:RNA processing"/>
    <property type="evidence" value="ECO:0007669"/>
    <property type="project" value="InterPro"/>
</dbReference>
<dbReference type="Proteomes" id="UP000002274">
    <property type="component" value="Chromosome"/>
</dbReference>
<dbReference type="InterPro" id="IPR029026">
    <property type="entry name" value="tRNA_m1G_MTases_N"/>
</dbReference>
<feature type="region of interest" description="Disordered" evidence="4">
    <location>
        <begin position="484"/>
        <end position="536"/>
    </location>
</feature>
<dbReference type="STRING" id="59922.P9303_15801"/>
<organism evidence="6 7">
    <name type="scientific">Prochlorococcus marinus (strain MIT 9303)</name>
    <dbReference type="NCBI Taxonomy" id="59922"/>
    <lineage>
        <taxon>Bacteria</taxon>
        <taxon>Bacillati</taxon>
        <taxon>Cyanobacteriota</taxon>
        <taxon>Cyanophyceae</taxon>
        <taxon>Synechococcales</taxon>
        <taxon>Prochlorococcaceae</taxon>
        <taxon>Prochlorococcus</taxon>
    </lineage>
</organism>
<gene>
    <name evidence="6" type="ordered locus">P9303_15801</name>
</gene>
<reference evidence="6 7" key="1">
    <citation type="journal article" date="2007" name="PLoS Genet.">
        <title>Patterns and implications of gene gain and loss in the evolution of Prochlorococcus.</title>
        <authorList>
            <person name="Kettler G.C."/>
            <person name="Martiny A.C."/>
            <person name="Huang K."/>
            <person name="Zucker J."/>
            <person name="Coleman M.L."/>
            <person name="Rodrigue S."/>
            <person name="Chen F."/>
            <person name="Lapidus A."/>
            <person name="Ferriera S."/>
            <person name="Johnson J."/>
            <person name="Steglich C."/>
            <person name="Church G.M."/>
            <person name="Richardson P."/>
            <person name="Chisholm S.W."/>
        </authorList>
    </citation>
    <scope>NUCLEOTIDE SEQUENCE [LARGE SCALE GENOMIC DNA]</scope>
    <source>
        <strain evidence="6 7">MIT 9303</strain>
    </source>
</reference>
<keyword evidence="3" id="KW-0808">Transferase</keyword>
<name>A2CA14_PROM3</name>
<dbReference type="PANTHER" id="PTHR46429:SF1">
    <property type="entry name" value="23S RRNA (GUANOSINE-2'-O-)-METHYLTRANSFERASE RLMB"/>
    <property type="match status" value="1"/>
</dbReference>
<keyword evidence="2 6" id="KW-0489">Methyltransferase</keyword>
<dbReference type="Pfam" id="PF00588">
    <property type="entry name" value="SpoU_methylase"/>
    <property type="match status" value="1"/>
</dbReference>
<dbReference type="SUPFAM" id="SSF55315">
    <property type="entry name" value="L30e-like"/>
    <property type="match status" value="1"/>
</dbReference>
<dbReference type="BioCyc" id="PMAR59922:G1G80-1376-MONOMER"/>
<dbReference type="AlphaFoldDB" id="A2CA14"/>
<protein>
    <submittedName>
        <fullName evidence="6">rRNA methylase</fullName>
    </submittedName>
</protein>
<dbReference type="NCBIfam" id="TIGR00186">
    <property type="entry name" value="rRNA_methyl_3"/>
    <property type="match status" value="1"/>
</dbReference>
<dbReference type="Gene3D" id="3.30.1330.30">
    <property type="match status" value="1"/>
</dbReference>
<dbReference type="EMBL" id="CP000554">
    <property type="protein sequence ID" value="ABM78324.1"/>
    <property type="molecule type" value="Genomic_DNA"/>
</dbReference>
<dbReference type="HOGENOM" id="CLU_021322_7_0_3"/>
<dbReference type="Gene3D" id="3.40.1280.10">
    <property type="match status" value="1"/>
</dbReference>
<dbReference type="InterPro" id="IPR013123">
    <property type="entry name" value="SpoU_subst-bd"/>
</dbReference>
<dbReference type="GO" id="GO:0032259">
    <property type="term" value="P:methylation"/>
    <property type="evidence" value="ECO:0007669"/>
    <property type="project" value="UniProtKB-KW"/>
</dbReference>
<evidence type="ECO:0000313" key="7">
    <source>
        <dbReference type="Proteomes" id="UP000002274"/>
    </source>
</evidence>
<sequence length="536" mass="57987">MSSRFDRRSGNPPRGGRPRGGRPGGIRRDGDGDSSGRSAYGSRSSGSRPSGGRSSGPRGVYRSRPDGESGDSPSKVFNGESSGQGRFNRDRPRSEQGRFSRDRPRSDQGRASETDRKEARRFRDERPSRRRSDERLGRRPSLGERSRPADRLLSSKRLDPSTSDRVPEAEAFGPAAADDLLWGRHASQAALEAGRPIHRIWCTSDLRSAPRFLQLLREAKSSGVLVEEVTWARLGQLTGGAVHQGIVLQTAAAETLDLQSLIEGCAGLGESPLLLALDGLTDPHNLGAIIRSAEALGAHGVVLPQRRSAGLTGSVAKVAAGALEHLPVARVVNLNRSLEALKQAGYRVIGLAEEGDITLPDVDLDGPLVIVTGSEKQGISLLTRRHCDQLVRVPLRGVTPSLNASVATAMCLYEVARRGWMKGVHGQTPSPRIVRPQCPLPVISCDSISVESEPIAKTNHSPIHQPDEIERFGEALPSSLANHQLCSKDDEPPMDRQIGDLQAERTSIEDEDLLTSQHCNFDVREDQSPDEESVQG</sequence>
<dbReference type="GO" id="GO:0005829">
    <property type="term" value="C:cytosol"/>
    <property type="evidence" value="ECO:0007669"/>
    <property type="project" value="TreeGrafter"/>
</dbReference>
<evidence type="ECO:0000256" key="3">
    <source>
        <dbReference type="ARBA" id="ARBA00022679"/>
    </source>
</evidence>
<comment type="similarity">
    <text evidence="1">Belongs to the class IV-like SAM-binding methyltransferase superfamily. RNA methyltransferase TrmH family.</text>
</comment>
<dbReference type="GO" id="GO:0008173">
    <property type="term" value="F:RNA methyltransferase activity"/>
    <property type="evidence" value="ECO:0007669"/>
    <property type="project" value="InterPro"/>
</dbReference>